<accession>A0A168LSB1</accession>
<reference evidence="2 3" key="1">
    <citation type="journal article" date="2015" name="Biotechnol. Bioeng.">
        <title>Genome sequence and phenotypic characterization of Caulobacter segnis.</title>
        <authorList>
            <person name="Patel S."/>
            <person name="Fletcher B."/>
            <person name="Scott D.C."/>
            <person name="Ely B."/>
        </authorList>
    </citation>
    <scope>NUCLEOTIDE SEQUENCE [LARGE SCALE GENOMIC DNA]</scope>
    <source>
        <strain evidence="2 3">ERI-2</strain>
    </source>
</reference>
<evidence type="ECO:0000313" key="3">
    <source>
        <dbReference type="Proteomes" id="UP000077407"/>
    </source>
</evidence>
<feature type="transmembrane region" description="Helical" evidence="1">
    <location>
        <begin position="51"/>
        <end position="72"/>
    </location>
</feature>
<evidence type="ECO:0000256" key="1">
    <source>
        <dbReference type="SAM" id="Phobius"/>
    </source>
</evidence>
<proteinExistence type="predicted"/>
<comment type="caution">
    <text evidence="2">The sequence shown here is derived from an EMBL/GenBank/DDBJ whole genome shotgun (WGS) entry which is preliminary data.</text>
</comment>
<dbReference type="AlphaFoldDB" id="A0A168LSB1"/>
<keyword evidence="1" id="KW-0812">Transmembrane</keyword>
<evidence type="ECO:0000313" key="2">
    <source>
        <dbReference type="EMBL" id="OAA83633.1"/>
    </source>
</evidence>
<dbReference type="Proteomes" id="UP000077407">
    <property type="component" value="Unassembled WGS sequence"/>
</dbReference>
<dbReference type="EMBL" id="LITT01000058">
    <property type="protein sequence ID" value="OAA83633.1"/>
    <property type="molecule type" value="Genomic_DNA"/>
</dbReference>
<keyword evidence="1" id="KW-0472">Membrane</keyword>
<protein>
    <recommendedName>
        <fullName evidence="4">DUF3784 domain-containing protein</fullName>
    </recommendedName>
</protein>
<dbReference type="PATRIC" id="fig|1538.10.peg.3480"/>
<name>A0A168LSB1_9CLOT</name>
<feature type="transmembrane region" description="Helical" evidence="1">
    <location>
        <begin position="78"/>
        <end position="94"/>
    </location>
</feature>
<keyword evidence="1" id="KW-1133">Transmembrane helix</keyword>
<sequence>MDSAMTGLLMFMGFMGVMQGLGMKYSKAVRTKFKLDAEGVDQKYVNFKANFLIILGGIILIFQLIIFINPTFGNRLEIMLPAVLLVGITWDFIYKRTRFKHNGKKK</sequence>
<evidence type="ECO:0008006" key="4">
    <source>
        <dbReference type="Google" id="ProtNLM"/>
    </source>
</evidence>
<dbReference type="OrthoDB" id="1911792at2"/>
<organism evidence="2 3">
    <name type="scientific">Clostridium ljungdahlii</name>
    <dbReference type="NCBI Taxonomy" id="1538"/>
    <lineage>
        <taxon>Bacteria</taxon>
        <taxon>Bacillati</taxon>
        <taxon>Bacillota</taxon>
        <taxon>Clostridia</taxon>
        <taxon>Eubacteriales</taxon>
        <taxon>Clostridiaceae</taxon>
        <taxon>Clostridium</taxon>
    </lineage>
</organism>
<dbReference type="RefSeq" id="WP_063556701.1">
    <property type="nucleotide sequence ID" value="NZ_LITT01000058.1"/>
</dbReference>
<gene>
    <name evidence="2" type="ORF">WY13_03420</name>
</gene>
<feature type="transmembrane region" description="Helical" evidence="1">
    <location>
        <begin position="6"/>
        <end position="25"/>
    </location>
</feature>